<feature type="region of interest" description="Disordered" evidence="1">
    <location>
        <begin position="1"/>
        <end position="61"/>
    </location>
</feature>
<accession>A0ABP5WEM5</accession>
<evidence type="ECO:0000313" key="3">
    <source>
        <dbReference type="Proteomes" id="UP001501638"/>
    </source>
</evidence>
<evidence type="ECO:0000313" key="2">
    <source>
        <dbReference type="EMBL" id="GAA2423708.1"/>
    </source>
</evidence>
<reference evidence="3" key="1">
    <citation type="journal article" date="2019" name="Int. J. Syst. Evol. Microbiol.">
        <title>The Global Catalogue of Microorganisms (GCM) 10K type strain sequencing project: providing services to taxonomists for standard genome sequencing and annotation.</title>
        <authorList>
            <consortium name="The Broad Institute Genomics Platform"/>
            <consortium name="The Broad Institute Genome Sequencing Center for Infectious Disease"/>
            <person name="Wu L."/>
            <person name="Ma J."/>
        </authorList>
    </citation>
    <scope>NUCLEOTIDE SEQUENCE [LARGE SCALE GENOMIC DNA]</scope>
    <source>
        <strain evidence="3">JCM 6305</strain>
    </source>
</reference>
<organism evidence="2 3">
    <name type="scientific">Streptomyces macrosporus</name>
    <dbReference type="NCBI Taxonomy" id="44032"/>
    <lineage>
        <taxon>Bacteria</taxon>
        <taxon>Bacillati</taxon>
        <taxon>Actinomycetota</taxon>
        <taxon>Actinomycetes</taxon>
        <taxon>Kitasatosporales</taxon>
        <taxon>Streptomycetaceae</taxon>
        <taxon>Streptomyces</taxon>
    </lineage>
</organism>
<feature type="compositionally biased region" description="Gly residues" evidence="1">
    <location>
        <begin position="29"/>
        <end position="39"/>
    </location>
</feature>
<proteinExistence type="predicted"/>
<gene>
    <name evidence="2" type="ORF">GCM10010405_02510</name>
</gene>
<sequence>MCEDESPAPPDADAQGGDAGEVGETGKDAAGGGTSGRCGGRWPERVGGDAGAPRIADAPAR</sequence>
<dbReference type="EMBL" id="BAAASZ010000003">
    <property type="protein sequence ID" value="GAA2423708.1"/>
    <property type="molecule type" value="Genomic_DNA"/>
</dbReference>
<comment type="caution">
    <text evidence="2">The sequence shown here is derived from an EMBL/GenBank/DDBJ whole genome shotgun (WGS) entry which is preliminary data.</text>
</comment>
<dbReference type="Proteomes" id="UP001501638">
    <property type="component" value="Unassembled WGS sequence"/>
</dbReference>
<evidence type="ECO:0000256" key="1">
    <source>
        <dbReference type="SAM" id="MobiDB-lite"/>
    </source>
</evidence>
<name>A0ABP5WEM5_9ACTN</name>
<keyword evidence="3" id="KW-1185">Reference proteome</keyword>
<protein>
    <submittedName>
        <fullName evidence="2">Uncharacterized protein</fullName>
    </submittedName>
</protein>